<accession>A0A0N5AE10</accession>
<dbReference type="STRING" id="451379.A0A0N5AE10"/>
<dbReference type="PANTHER" id="PTHR46339">
    <property type="entry name" value="PROTEIN CBG15282-RELATED"/>
    <property type="match status" value="1"/>
</dbReference>
<dbReference type="InterPro" id="IPR006149">
    <property type="entry name" value="EB_dom"/>
</dbReference>
<dbReference type="SMART" id="SM00289">
    <property type="entry name" value="WR1"/>
    <property type="match status" value="15"/>
</dbReference>
<proteinExistence type="predicted"/>
<dbReference type="CDD" id="cd22593">
    <property type="entry name" value="Kunitz_conkunitzin"/>
    <property type="match status" value="1"/>
</dbReference>
<name>A0A0N5AE10_9BILA</name>
<feature type="domain" description="BPTI/Kunitz inhibitor" evidence="1">
    <location>
        <begin position="733"/>
        <end position="785"/>
    </location>
</feature>
<dbReference type="CDD" id="cd00109">
    <property type="entry name" value="Kunitz-type"/>
    <property type="match status" value="4"/>
</dbReference>
<dbReference type="PANTHER" id="PTHR46339:SF4">
    <property type="entry name" value="BPTI_KUNITZ INHIBITOR DOMAIN-CONTAINING PROTEIN"/>
    <property type="match status" value="1"/>
</dbReference>
<feature type="domain" description="BPTI/Kunitz inhibitor" evidence="1">
    <location>
        <begin position="423"/>
        <end position="470"/>
    </location>
</feature>
<dbReference type="InterPro" id="IPR053014">
    <property type="entry name" value="Cuticle_assoc_divergent"/>
</dbReference>
<evidence type="ECO:0000313" key="3">
    <source>
        <dbReference type="WBParaSite" id="SMUV_0000244501-mRNA-1"/>
    </source>
</evidence>
<dbReference type="SUPFAM" id="SSF57362">
    <property type="entry name" value="BPTI-like"/>
    <property type="match status" value="5"/>
</dbReference>
<organism evidence="2 3">
    <name type="scientific">Syphacia muris</name>
    <dbReference type="NCBI Taxonomy" id="451379"/>
    <lineage>
        <taxon>Eukaryota</taxon>
        <taxon>Metazoa</taxon>
        <taxon>Ecdysozoa</taxon>
        <taxon>Nematoda</taxon>
        <taxon>Chromadorea</taxon>
        <taxon>Rhabditida</taxon>
        <taxon>Spirurina</taxon>
        <taxon>Oxyuridomorpha</taxon>
        <taxon>Oxyuroidea</taxon>
        <taxon>Oxyuridae</taxon>
        <taxon>Syphacia</taxon>
    </lineage>
</organism>
<dbReference type="PRINTS" id="PR00759">
    <property type="entry name" value="BASICPTASE"/>
</dbReference>
<feature type="domain" description="BPTI/Kunitz inhibitor" evidence="1">
    <location>
        <begin position="517"/>
        <end position="567"/>
    </location>
</feature>
<dbReference type="WBParaSite" id="SMUV_0000244501-mRNA-1">
    <property type="protein sequence ID" value="SMUV_0000244501-mRNA-1"/>
    <property type="gene ID" value="SMUV_0000244501"/>
</dbReference>
<feature type="domain" description="BPTI/Kunitz inhibitor" evidence="1">
    <location>
        <begin position="625"/>
        <end position="677"/>
    </location>
</feature>
<evidence type="ECO:0000313" key="2">
    <source>
        <dbReference type="Proteomes" id="UP000046393"/>
    </source>
</evidence>
<dbReference type="GO" id="GO:0004867">
    <property type="term" value="F:serine-type endopeptidase inhibitor activity"/>
    <property type="evidence" value="ECO:0007669"/>
    <property type="project" value="InterPro"/>
</dbReference>
<sequence>IICIVYVFADYISKSVSSLQCAVDDDCEYCDFKKTGDLCCGNTTIPLFSCSSDDKKVKLEAQDFLKCNGNYFERRTCENGFIFGPKLGRCVRTRQKRSEAGSARAGDVCSFNTDCQSGMFCGNGVCTCLSDFVSIAGYCWSKVNPGESGCIEDRQCEAVWPGAKCSSAGICECPDETVPAKSRDGTLCISPGIPPACPLPESNTGLPNPATVLANPSTHPLGRDTYMPVLCTSTSNEVHDSNGGDGSTWCIYPDGDRDIYIGDLYNCVPHPQVSKDIFPEYAESVDGICCHSRAFTCIQPLEAGNTPSVPRWWYNSITGTCSQFLWDPSMTENVSPNNFRTVEHCESFCRDTCRRGANQFSDSKWAMIEDTRVQNCAHSPNGCASEYQCTVIGSHQTCCPTVAHICSAYGGRMLNVKPDVNSDKGVLIAGGKPSTRYYYDADQGRCLNFLYNGLGNYNNFLTKQDCESFCSKLVCEYGNPLRIGDDWQRCSSNIDCPSSHQCDQQHRVCCPTAQTICTQPKRLGDCTNSVRRYWYNAQSRQCELFQYTGCQGNDNNFDTLLACQTKCKNVVQEPKCQHGRAYKDLNGNFVHCSGGKGTGQQCPANFQCFYDGTSYGCCPTKAYTCSLNTDKGVQCGSGRSYRYYFNSNKQSCESFQYEGCDGNSNNFQTAEECQDYCGIGGCPNGGQPLRDIASNQLMQCSEAVKCPHTHDCVTVTSNGNAAQRCCPSKMFICSQPPQQGNHCSKMAITRFYFNIVTKECAKFSYNGCNGNLNNFVSLEQCNNFCASAGCAAGETTYKDINSKKVVECNNLLTNSCPPDYTCRYDALGARHVCCGSTHMGVCPVGERAYVNPLDETVRECAINMPGSCPSDFLCRFSAAKNRYFCCASKNGNVCPAGKALYRGSKLLLPVRCTINSPVNTCTDGFSCQSRIKDVLQGYCCSIQNVCKNGAEFLVDDKTKMPRICTPGAFISCPAGYRCHRSSTASQHGFCCKGEINAPTEGCPPGEYAYAVKGNIESCDPFNIENKSCPSGYSCQFSIAFQRYQCCGKEPIEEEELSEQEYGCPSSQVALINSVTNTVVPCTSSADSCPLGYFCQFSEKNKQFQCCAHKSGCPDESVAFIDISGSPKECSPEVSYCPTGYSCQRIQPHKYLCCTMQNDTVVETDIFKALSTEQPYVKNSSVFKEKNSIENLKCLPSQVLVDGECRERGAIGSSCLVSDQCLYGSHCVNFVCICPEGTKEIDEVCIRVRKFTEDRTSEEFKMCGDNEVLVNGRCLKIAKIGERCLVVEQCFNGSMCVDSICRCPPNTAGYRQRCVGKCFQKEIFQMVSLKHAGPAFGCALFSVDLNLLGSWAFSSSSSSGQLLALKLILKLKVQVMGIIKYFFALLFPLVSANLCGEGKSQTPYLSKGSLAVICTKARCPGTSKCLFSQAVKNYVCCMTTNQQKHRFIAGDRYSISYPLTAEKGRKLIPDSDTDRTSSVLVSKASTNFKRCPNGREPLVFPATNQPLHCDPKRNQNCPKRYTCVQQRCCPETRSHRKDTNLKCPRHLVKVFLVKNGRRFSRCGRTAIRVLVRTSCYKQEVGAILQMKVYCLLFSEPSCPRDQRPVEGVCRVIKKKLEEHADDPSTRSTVSLKQYAIVTKLPTTLVSKTSTATAVPIEQISIKNESTKASTTSTTTTAANDTILQTSTSINRL</sequence>
<dbReference type="InterPro" id="IPR036880">
    <property type="entry name" value="Kunitz_BPTI_sf"/>
</dbReference>
<dbReference type="InterPro" id="IPR006150">
    <property type="entry name" value="Cys_repeat_1"/>
</dbReference>
<feature type="domain" description="BPTI/Kunitz inhibitor" evidence="1">
    <location>
        <begin position="297"/>
        <end position="349"/>
    </location>
</feature>
<dbReference type="InterPro" id="IPR028150">
    <property type="entry name" value="Lustrin_cystein"/>
</dbReference>
<evidence type="ECO:0000259" key="1">
    <source>
        <dbReference type="PROSITE" id="PS50279"/>
    </source>
</evidence>
<dbReference type="Pfam" id="PF00014">
    <property type="entry name" value="Kunitz_BPTI"/>
    <property type="match status" value="5"/>
</dbReference>
<protein>
    <submittedName>
        <fullName evidence="3">Kunitz/Bovine pancreatic trypsin inhibitor domain protein</fullName>
    </submittedName>
</protein>
<dbReference type="Pfam" id="PF01683">
    <property type="entry name" value="EB"/>
    <property type="match status" value="3"/>
</dbReference>
<keyword evidence="2" id="KW-1185">Reference proteome</keyword>
<dbReference type="PROSITE" id="PS00280">
    <property type="entry name" value="BPTI_KUNITZ_1"/>
    <property type="match status" value="3"/>
</dbReference>
<dbReference type="Proteomes" id="UP000046393">
    <property type="component" value="Unplaced"/>
</dbReference>
<dbReference type="Pfam" id="PF14625">
    <property type="entry name" value="Lustrin_cystein"/>
    <property type="match status" value="12"/>
</dbReference>
<dbReference type="SMART" id="SM00131">
    <property type="entry name" value="KU"/>
    <property type="match status" value="5"/>
</dbReference>
<dbReference type="InterPro" id="IPR002223">
    <property type="entry name" value="Kunitz_BPTI"/>
</dbReference>
<reference evidence="3" key="1">
    <citation type="submission" date="2016-04" db="UniProtKB">
        <authorList>
            <consortium name="WormBaseParasite"/>
        </authorList>
    </citation>
    <scope>IDENTIFICATION</scope>
</reference>
<dbReference type="Gene3D" id="4.10.410.10">
    <property type="entry name" value="Pancreatic trypsin inhibitor Kunitz domain"/>
    <property type="match status" value="5"/>
</dbReference>
<dbReference type="InterPro" id="IPR020901">
    <property type="entry name" value="Prtase_inh_Kunz-CS"/>
</dbReference>
<dbReference type="PROSITE" id="PS50279">
    <property type="entry name" value="BPTI_KUNITZ_2"/>
    <property type="match status" value="5"/>
</dbReference>